<gene>
    <name evidence="11" type="primary">argB</name>
    <name evidence="11" type="ORF">GTU77_01025</name>
</gene>
<dbReference type="SUPFAM" id="SSF53633">
    <property type="entry name" value="Carbamate kinase-like"/>
    <property type="match status" value="1"/>
</dbReference>
<evidence type="ECO:0000256" key="2">
    <source>
        <dbReference type="ARBA" id="ARBA00013065"/>
    </source>
</evidence>
<comment type="pathway">
    <text evidence="1">Amino-acid biosynthesis; L-arginine biosynthesis; N(2)-acetyl-L-ornithine from L-glutamate: step 2/4.</text>
</comment>
<dbReference type="InterPro" id="IPR036393">
    <property type="entry name" value="AceGlu_kinase-like_sf"/>
</dbReference>
<dbReference type="EMBL" id="JAAAMQ010000001">
    <property type="protein sequence ID" value="NBA10806.1"/>
    <property type="molecule type" value="Genomic_DNA"/>
</dbReference>
<comment type="catalytic activity">
    <reaction evidence="9">
        <text>N-acetyl-L-glutamate + ATP = N-acetyl-L-glutamyl 5-phosphate + ADP</text>
        <dbReference type="Rhea" id="RHEA:14629"/>
        <dbReference type="ChEBI" id="CHEBI:30616"/>
        <dbReference type="ChEBI" id="CHEBI:44337"/>
        <dbReference type="ChEBI" id="CHEBI:57936"/>
        <dbReference type="ChEBI" id="CHEBI:456216"/>
        <dbReference type="EC" id="2.7.2.8"/>
    </reaction>
</comment>
<dbReference type="PRINTS" id="PR00474">
    <property type="entry name" value="GLU5KINASE"/>
</dbReference>
<dbReference type="InterPro" id="IPR001048">
    <property type="entry name" value="Asp/Glu/Uridylate_kinase"/>
</dbReference>
<dbReference type="RefSeq" id="WP_161690216.1">
    <property type="nucleotide sequence ID" value="NZ_JAAAMQ010000001.1"/>
</dbReference>
<feature type="domain" description="Aspartate/glutamate/uridylate kinase" evidence="10">
    <location>
        <begin position="2"/>
        <end position="221"/>
    </location>
</feature>
<evidence type="ECO:0000256" key="4">
    <source>
        <dbReference type="ARBA" id="ARBA00022605"/>
    </source>
</evidence>
<evidence type="ECO:0000256" key="5">
    <source>
        <dbReference type="ARBA" id="ARBA00022679"/>
    </source>
</evidence>
<reference evidence="11" key="1">
    <citation type="submission" date="2020-01" db="EMBL/GenBank/DDBJ databases">
        <title>First Reported Case and Whole Genome of Weissella confusa in an Equid.</title>
        <authorList>
            <person name="Little S.V."/>
            <person name="Lawhon S.D."/>
        </authorList>
    </citation>
    <scope>NUCLEOTIDE SEQUENCE</scope>
    <source>
        <strain evidence="11">718955</strain>
    </source>
</reference>
<keyword evidence="5 11" id="KW-0808">Transferase</keyword>
<sequence>MKVIKIGGNALKNLNIQILNQVQAWLAIGEPVILVHGAGPMVNEALTRAKLPVKKIDGLRYTDQRTLAIMQDVVQAQVWPMLQHVLGQAHMAANLLTEGVQATLKAEGEYGRVGEIKNVAMEMVTGQLYVIGPLVPDERGELLNVNADEIALAIARHFMADSLYFLTDVDGVLNKQQEVVSNLTPIDASNLVQQQIVTDGMFVKIQAAFAAIRAGVTDIRLGKDFETGTKLILGE</sequence>
<dbReference type="GO" id="GO:0003991">
    <property type="term" value="F:acetylglutamate kinase activity"/>
    <property type="evidence" value="ECO:0007669"/>
    <property type="project" value="UniProtKB-EC"/>
</dbReference>
<accession>A0AAJ2YXN8</accession>
<dbReference type="EC" id="2.7.2.8" evidence="2"/>
<dbReference type="InterPro" id="IPR004662">
    <property type="entry name" value="AcgluKinase_fam"/>
</dbReference>
<dbReference type="CDD" id="cd04238">
    <property type="entry name" value="AAK_NAGK-like"/>
    <property type="match status" value="1"/>
</dbReference>
<evidence type="ECO:0000256" key="6">
    <source>
        <dbReference type="ARBA" id="ARBA00022741"/>
    </source>
</evidence>
<dbReference type="NCBIfam" id="TIGR00761">
    <property type="entry name" value="argB"/>
    <property type="match status" value="1"/>
</dbReference>
<dbReference type="Proteomes" id="UP000719917">
    <property type="component" value="Unassembled WGS sequence"/>
</dbReference>
<dbReference type="PANTHER" id="PTHR23342:SF0">
    <property type="entry name" value="N-ACETYLGLUTAMATE SYNTHASE, MITOCHONDRIAL"/>
    <property type="match status" value="1"/>
</dbReference>
<evidence type="ECO:0000256" key="1">
    <source>
        <dbReference type="ARBA" id="ARBA00004828"/>
    </source>
</evidence>
<keyword evidence="6" id="KW-0547">Nucleotide-binding</keyword>
<proteinExistence type="predicted"/>
<dbReference type="AlphaFoldDB" id="A0AAJ2YXN8"/>
<dbReference type="GO" id="GO:0005524">
    <property type="term" value="F:ATP binding"/>
    <property type="evidence" value="ECO:0007669"/>
    <property type="project" value="UniProtKB-KW"/>
</dbReference>
<evidence type="ECO:0000256" key="7">
    <source>
        <dbReference type="ARBA" id="ARBA00022777"/>
    </source>
</evidence>
<dbReference type="GO" id="GO:0006526">
    <property type="term" value="P:L-arginine biosynthetic process"/>
    <property type="evidence" value="ECO:0007669"/>
    <property type="project" value="UniProtKB-KW"/>
</dbReference>
<comment type="caution">
    <text evidence="11">The sequence shown here is derived from an EMBL/GenBank/DDBJ whole genome shotgun (WGS) entry which is preliminary data.</text>
</comment>
<evidence type="ECO:0000256" key="9">
    <source>
        <dbReference type="ARBA" id="ARBA00048141"/>
    </source>
</evidence>
<dbReference type="PIRSF" id="PIRSF000728">
    <property type="entry name" value="NAGK"/>
    <property type="match status" value="1"/>
</dbReference>
<dbReference type="PANTHER" id="PTHR23342">
    <property type="entry name" value="N-ACETYLGLUTAMATE SYNTHASE"/>
    <property type="match status" value="1"/>
</dbReference>
<dbReference type="Pfam" id="PF00696">
    <property type="entry name" value="AA_kinase"/>
    <property type="match status" value="1"/>
</dbReference>
<organism evidence="11 12">
    <name type="scientific">Weissella confusa</name>
    <name type="common">Lactobacillus confusus</name>
    <dbReference type="NCBI Taxonomy" id="1583"/>
    <lineage>
        <taxon>Bacteria</taxon>
        <taxon>Bacillati</taxon>
        <taxon>Bacillota</taxon>
        <taxon>Bacilli</taxon>
        <taxon>Lactobacillales</taxon>
        <taxon>Lactobacillaceae</taxon>
        <taxon>Weissella</taxon>
    </lineage>
</organism>
<name>A0AAJ2YXN8_WEICO</name>
<dbReference type="GO" id="GO:0005737">
    <property type="term" value="C:cytoplasm"/>
    <property type="evidence" value="ECO:0007669"/>
    <property type="project" value="InterPro"/>
</dbReference>
<keyword evidence="7 11" id="KW-0418">Kinase</keyword>
<evidence type="ECO:0000256" key="3">
    <source>
        <dbReference type="ARBA" id="ARBA00022571"/>
    </source>
</evidence>
<dbReference type="InterPro" id="IPR001057">
    <property type="entry name" value="Glu/AcGlu_kinase"/>
</dbReference>
<evidence type="ECO:0000259" key="10">
    <source>
        <dbReference type="Pfam" id="PF00696"/>
    </source>
</evidence>
<keyword evidence="8" id="KW-0067">ATP-binding</keyword>
<evidence type="ECO:0000313" key="11">
    <source>
        <dbReference type="EMBL" id="NBA10806.1"/>
    </source>
</evidence>
<protein>
    <recommendedName>
        <fullName evidence="2">acetylglutamate kinase</fullName>
        <ecNumber evidence="2">2.7.2.8</ecNumber>
    </recommendedName>
</protein>
<evidence type="ECO:0000313" key="12">
    <source>
        <dbReference type="Proteomes" id="UP000719917"/>
    </source>
</evidence>
<keyword evidence="4" id="KW-0028">Amino-acid biosynthesis</keyword>
<evidence type="ECO:0000256" key="8">
    <source>
        <dbReference type="ARBA" id="ARBA00022840"/>
    </source>
</evidence>
<keyword evidence="3" id="KW-0055">Arginine biosynthesis</keyword>
<dbReference type="Gene3D" id="3.40.1160.10">
    <property type="entry name" value="Acetylglutamate kinase-like"/>
    <property type="match status" value="1"/>
</dbReference>